<keyword evidence="2" id="KW-1185">Reference proteome</keyword>
<dbReference type="InterPro" id="IPR041492">
    <property type="entry name" value="HAD_2"/>
</dbReference>
<proteinExistence type="predicted"/>
<comment type="caution">
    <text evidence="1">The sequence shown here is derived from an EMBL/GenBank/DDBJ whole genome shotgun (WGS) entry which is preliminary data.</text>
</comment>
<dbReference type="Pfam" id="PF13419">
    <property type="entry name" value="HAD_2"/>
    <property type="match status" value="1"/>
</dbReference>
<dbReference type="EMBL" id="JAPDNS010000002">
    <property type="protein sequence ID" value="MCW3486169.1"/>
    <property type="molecule type" value="Genomic_DNA"/>
</dbReference>
<dbReference type="InterPro" id="IPR023198">
    <property type="entry name" value="PGP-like_dom2"/>
</dbReference>
<dbReference type="SUPFAM" id="SSF56784">
    <property type="entry name" value="HAD-like"/>
    <property type="match status" value="1"/>
</dbReference>
<name>A0ABT3IQC4_9BACT</name>
<dbReference type="Gene3D" id="3.40.50.1000">
    <property type="entry name" value="HAD superfamily/HAD-like"/>
    <property type="match status" value="1"/>
</dbReference>
<gene>
    <name evidence="1" type="ORF">OL497_19865</name>
</gene>
<dbReference type="Gene3D" id="1.10.150.240">
    <property type="entry name" value="Putative phosphatase, domain 2"/>
    <property type="match status" value="1"/>
</dbReference>
<evidence type="ECO:0000313" key="1">
    <source>
        <dbReference type="EMBL" id="MCW3486169.1"/>
    </source>
</evidence>
<keyword evidence="1" id="KW-0378">Hydrolase</keyword>
<reference evidence="1 2" key="1">
    <citation type="submission" date="2022-10" db="EMBL/GenBank/DDBJ databases">
        <title>Chitinophaga nivalis PC15 sp. nov., isolated from Pyeongchang county, South Korea.</title>
        <authorList>
            <person name="Trinh H.N."/>
        </authorList>
    </citation>
    <scope>NUCLEOTIDE SEQUENCE [LARGE SCALE GENOMIC DNA]</scope>
    <source>
        <strain evidence="1 2">PC14</strain>
    </source>
</reference>
<dbReference type="Proteomes" id="UP001207742">
    <property type="component" value="Unassembled WGS sequence"/>
</dbReference>
<accession>A0ABT3IQC4</accession>
<dbReference type="RefSeq" id="WP_264732985.1">
    <property type="nucleotide sequence ID" value="NZ_JAPDNR010000001.1"/>
</dbReference>
<dbReference type="SFLD" id="SFLDG01129">
    <property type="entry name" value="C1.5:_HAD__Beta-PGM__Phosphata"/>
    <property type="match status" value="1"/>
</dbReference>
<sequence length="226" mass="25686">MKYIIFDIDGTLTDTTEIDDHCFTRALSDTFGFQQFETNYGHYENTTDSGIIDQLFRERNGRTYTLAEREAFITHFCVLLEQSYAQDPHHFREIRKAGKILTTLCRQETVSIGLATGGWRQSALFKLQCAGIDITGCAAASFAQDAIARRDIIGHTIRQLNEKNRYEAPLSDIIYVGDGKWDYQATCQLGIGFIGIDNKKIAHLEDIIRLTDYDELFRHIDVAALS</sequence>
<organism evidence="1 2">
    <name type="scientific">Chitinophaga nivalis</name>
    <dbReference type="NCBI Taxonomy" id="2991709"/>
    <lineage>
        <taxon>Bacteria</taxon>
        <taxon>Pseudomonadati</taxon>
        <taxon>Bacteroidota</taxon>
        <taxon>Chitinophagia</taxon>
        <taxon>Chitinophagales</taxon>
        <taxon>Chitinophagaceae</taxon>
        <taxon>Chitinophaga</taxon>
    </lineage>
</organism>
<dbReference type="InterPro" id="IPR023214">
    <property type="entry name" value="HAD_sf"/>
</dbReference>
<evidence type="ECO:0000313" key="2">
    <source>
        <dbReference type="Proteomes" id="UP001207742"/>
    </source>
</evidence>
<dbReference type="InterPro" id="IPR036412">
    <property type="entry name" value="HAD-like_sf"/>
</dbReference>
<protein>
    <submittedName>
        <fullName evidence="1">HAD family hydrolase</fullName>
    </submittedName>
</protein>
<dbReference type="SFLD" id="SFLDS00003">
    <property type="entry name" value="Haloacid_Dehalogenase"/>
    <property type="match status" value="1"/>
</dbReference>
<dbReference type="GO" id="GO:0016787">
    <property type="term" value="F:hydrolase activity"/>
    <property type="evidence" value="ECO:0007669"/>
    <property type="project" value="UniProtKB-KW"/>
</dbReference>